<dbReference type="AlphaFoldDB" id="A0A743EYQ7"/>
<gene>
    <name evidence="1" type="ORF">G8K44_003476</name>
</gene>
<proteinExistence type="predicted"/>
<organism evidence="1">
    <name type="scientific">Salmonella enterica</name>
    <name type="common">Salmonella choleraesuis</name>
    <dbReference type="NCBI Taxonomy" id="28901"/>
    <lineage>
        <taxon>Bacteria</taxon>
        <taxon>Pseudomonadati</taxon>
        <taxon>Pseudomonadota</taxon>
        <taxon>Gammaproteobacteria</taxon>
        <taxon>Enterobacterales</taxon>
        <taxon>Enterobacteriaceae</taxon>
        <taxon>Salmonella</taxon>
    </lineage>
</organism>
<reference evidence="1" key="2">
    <citation type="submission" date="2020-02" db="EMBL/GenBank/DDBJ databases">
        <authorList>
            <consortium name="NCBI Pathogen Detection Project"/>
        </authorList>
    </citation>
    <scope>NUCLEOTIDE SEQUENCE</scope>
    <source>
        <strain evidence="1">MA.MC_07-0072</strain>
    </source>
</reference>
<protein>
    <submittedName>
        <fullName evidence="1">Uncharacterized protein</fullName>
    </submittedName>
</protein>
<dbReference type="EMBL" id="DAAUIN010000006">
    <property type="protein sequence ID" value="HAF1892068.1"/>
    <property type="molecule type" value="Genomic_DNA"/>
</dbReference>
<reference evidence="1" key="1">
    <citation type="journal article" date="2018" name="Genome Biol.">
        <title>SKESA: strategic k-mer extension for scrupulous assemblies.</title>
        <authorList>
            <person name="Souvorov A."/>
            <person name="Agarwala R."/>
            <person name="Lipman D.J."/>
        </authorList>
    </citation>
    <scope>NUCLEOTIDE SEQUENCE</scope>
    <source>
        <strain evidence="1">MA.MC_07-0072</strain>
    </source>
</reference>
<sequence length="72" mass="8844">MLYHLTWVFLVINDLKNSFIYFCFVKPPFSRRIMPPFPDLLAKRSPDRESYCKIPFPFFYYQIFVVERLPFP</sequence>
<comment type="caution">
    <text evidence="1">The sequence shown here is derived from an EMBL/GenBank/DDBJ whole genome shotgun (WGS) entry which is preliminary data.</text>
</comment>
<accession>A0A743EYQ7</accession>
<name>A0A743EYQ7_SALER</name>
<evidence type="ECO:0000313" key="1">
    <source>
        <dbReference type="EMBL" id="HAF1892068.1"/>
    </source>
</evidence>